<dbReference type="EMBL" id="CAJJDP010000018">
    <property type="protein sequence ID" value="CAD8146438.1"/>
    <property type="molecule type" value="Genomic_DNA"/>
</dbReference>
<organism evidence="1 2">
    <name type="scientific">Paramecium octaurelia</name>
    <dbReference type="NCBI Taxonomy" id="43137"/>
    <lineage>
        <taxon>Eukaryota</taxon>
        <taxon>Sar</taxon>
        <taxon>Alveolata</taxon>
        <taxon>Ciliophora</taxon>
        <taxon>Intramacronucleata</taxon>
        <taxon>Oligohymenophorea</taxon>
        <taxon>Peniculida</taxon>
        <taxon>Parameciidae</taxon>
        <taxon>Paramecium</taxon>
    </lineage>
</organism>
<dbReference type="Proteomes" id="UP000683925">
    <property type="component" value="Unassembled WGS sequence"/>
</dbReference>
<name>A0A8S1T3U6_PAROT</name>
<reference evidence="1" key="1">
    <citation type="submission" date="2021-01" db="EMBL/GenBank/DDBJ databases">
        <authorList>
            <consortium name="Genoscope - CEA"/>
            <person name="William W."/>
        </authorList>
    </citation>
    <scope>NUCLEOTIDE SEQUENCE</scope>
</reference>
<accession>A0A8S1T3U6</accession>
<keyword evidence="2" id="KW-1185">Reference proteome</keyword>
<proteinExistence type="predicted"/>
<sequence>MSVARISIEIEPSTGHTAWHNAQPVHNSSIIVGKELKLSNLIAQQPESKQVKQHLPHFKHESSLIFGTKKSSLFISAISLMWCNPVPTRFLSLLLELNAKADFCFQEDGNYPFHYFQFKLYEAQR</sequence>
<comment type="caution">
    <text evidence="1">The sequence shown here is derived from an EMBL/GenBank/DDBJ whole genome shotgun (WGS) entry which is preliminary data.</text>
</comment>
<dbReference type="AlphaFoldDB" id="A0A8S1T3U6"/>
<protein>
    <submittedName>
        <fullName evidence="1">Uncharacterized protein</fullName>
    </submittedName>
</protein>
<evidence type="ECO:0000313" key="1">
    <source>
        <dbReference type="EMBL" id="CAD8146438.1"/>
    </source>
</evidence>
<gene>
    <name evidence="1" type="ORF">POCTA_138.1.T0180301</name>
</gene>
<evidence type="ECO:0000313" key="2">
    <source>
        <dbReference type="Proteomes" id="UP000683925"/>
    </source>
</evidence>